<sequence length="45" mass="5141">MAIRAQLEVLPNDVIFQHEPAGLVYFFGNIERLVAELQDLLIESQ</sequence>
<evidence type="ECO:0000313" key="1">
    <source>
        <dbReference type="EMBL" id="VAW60253.1"/>
    </source>
</evidence>
<reference evidence="1" key="1">
    <citation type="submission" date="2018-06" db="EMBL/GenBank/DDBJ databases">
        <authorList>
            <person name="Zhirakovskaya E."/>
        </authorList>
    </citation>
    <scope>NUCLEOTIDE SEQUENCE</scope>
</reference>
<dbReference type="AlphaFoldDB" id="A0A3B0X786"/>
<protein>
    <submittedName>
        <fullName evidence="1">Uncharacterized protein</fullName>
    </submittedName>
</protein>
<name>A0A3B0X786_9ZZZZ</name>
<accession>A0A3B0X786</accession>
<proteinExistence type="predicted"/>
<dbReference type="EMBL" id="UOFG01000116">
    <property type="protein sequence ID" value="VAW60253.1"/>
    <property type="molecule type" value="Genomic_DNA"/>
</dbReference>
<gene>
    <name evidence="1" type="ORF">MNBD_GAMMA11-3275</name>
</gene>
<organism evidence="1">
    <name type="scientific">hydrothermal vent metagenome</name>
    <dbReference type="NCBI Taxonomy" id="652676"/>
    <lineage>
        <taxon>unclassified sequences</taxon>
        <taxon>metagenomes</taxon>
        <taxon>ecological metagenomes</taxon>
    </lineage>
</organism>